<dbReference type="OrthoDB" id="4506360at2759"/>
<sequence length="135" mass="13606">MASFIQPLLNLDPEHISCIGGRTVVTCKGCAGNAPRGAICLSCNGRGFNIFVCAHCNPAAAAAAARATANPTAASAETPGSSAPSSPGSLSRSSSTSNPSHADPSAARSYAKYGDGRDSTSCGRIDSNMHKPRNP</sequence>
<name>A0A1V6Y7J0_PENNA</name>
<gene>
    <name evidence="2" type="ORF">PENNAL_c0033G10528</name>
</gene>
<evidence type="ECO:0000313" key="3">
    <source>
        <dbReference type="Proteomes" id="UP000191691"/>
    </source>
</evidence>
<protein>
    <submittedName>
        <fullName evidence="2">Uncharacterized protein</fullName>
    </submittedName>
</protein>
<keyword evidence="3" id="KW-1185">Reference proteome</keyword>
<comment type="caution">
    <text evidence="2">The sequence shown here is derived from an EMBL/GenBank/DDBJ whole genome shotgun (WGS) entry which is preliminary data.</text>
</comment>
<feature type="compositionally biased region" description="Low complexity" evidence="1">
    <location>
        <begin position="67"/>
        <end position="102"/>
    </location>
</feature>
<organism evidence="2 3">
    <name type="scientific">Penicillium nalgiovense</name>
    <dbReference type="NCBI Taxonomy" id="60175"/>
    <lineage>
        <taxon>Eukaryota</taxon>
        <taxon>Fungi</taxon>
        <taxon>Dikarya</taxon>
        <taxon>Ascomycota</taxon>
        <taxon>Pezizomycotina</taxon>
        <taxon>Eurotiomycetes</taxon>
        <taxon>Eurotiomycetidae</taxon>
        <taxon>Eurotiales</taxon>
        <taxon>Aspergillaceae</taxon>
        <taxon>Penicillium</taxon>
    </lineage>
</organism>
<dbReference type="EMBL" id="MOOB01000033">
    <property type="protein sequence ID" value="OQE83292.1"/>
    <property type="molecule type" value="Genomic_DNA"/>
</dbReference>
<dbReference type="Proteomes" id="UP000191691">
    <property type="component" value="Unassembled WGS sequence"/>
</dbReference>
<evidence type="ECO:0000256" key="1">
    <source>
        <dbReference type="SAM" id="MobiDB-lite"/>
    </source>
</evidence>
<evidence type="ECO:0000313" key="2">
    <source>
        <dbReference type="EMBL" id="OQE83292.1"/>
    </source>
</evidence>
<reference evidence="3" key="1">
    <citation type="journal article" date="2017" name="Nat. Microbiol.">
        <title>Global analysis of biosynthetic gene clusters reveals vast potential of secondary metabolite production in Penicillium species.</title>
        <authorList>
            <person name="Nielsen J.C."/>
            <person name="Grijseels S."/>
            <person name="Prigent S."/>
            <person name="Ji B."/>
            <person name="Dainat J."/>
            <person name="Nielsen K.F."/>
            <person name="Frisvad J.C."/>
            <person name="Workman M."/>
            <person name="Nielsen J."/>
        </authorList>
    </citation>
    <scope>NUCLEOTIDE SEQUENCE [LARGE SCALE GENOMIC DNA]</scope>
    <source>
        <strain evidence="3">IBT 13039</strain>
    </source>
</reference>
<dbReference type="AlphaFoldDB" id="A0A1V6Y7J0"/>
<dbReference type="OMA" id="PEHTSCI"/>
<feature type="region of interest" description="Disordered" evidence="1">
    <location>
        <begin position="67"/>
        <end position="135"/>
    </location>
</feature>
<accession>A0A1V6Y7J0</accession>
<proteinExistence type="predicted"/>